<dbReference type="FunFam" id="3.30.70.270:FF:000003">
    <property type="entry name" value="Transposon Ty3-G Gag-Pol polyprotein"/>
    <property type="match status" value="1"/>
</dbReference>
<dbReference type="GO" id="GO:0003824">
    <property type="term" value="F:catalytic activity"/>
    <property type="evidence" value="ECO:0007669"/>
    <property type="project" value="UniProtKB-KW"/>
</dbReference>
<dbReference type="Gene3D" id="3.10.10.10">
    <property type="entry name" value="HIV Type 1 Reverse Transcriptase, subunit A, domain 1"/>
    <property type="match status" value="1"/>
</dbReference>
<keyword evidence="1" id="KW-0511">Multifunctional enzyme</keyword>
<evidence type="ECO:0000259" key="2">
    <source>
        <dbReference type="PROSITE" id="PS50878"/>
    </source>
</evidence>
<dbReference type="GO" id="GO:0003676">
    <property type="term" value="F:nucleic acid binding"/>
    <property type="evidence" value="ECO:0007669"/>
    <property type="project" value="InterPro"/>
</dbReference>
<name>A0AAV4INY7_9GAST</name>
<dbReference type="Pfam" id="PF00078">
    <property type="entry name" value="RVT_1"/>
    <property type="match status" value="1"/>
</dbReference>
<dbReference type="Gene3D" id="3.30.70.270">
    <property type="match status" value="2"/>
</dbReference>
<dbReference type="PROSITE" id="PS50878">
    <property type="entry name" value="RT_POL"/>
    <property type="match status" value="1"/>
</dbReference>
<dbReference type="Gene3D" id="3.10.20.370">
    <property type="match status" value="1"/>
</dbReference>
<dbReference type="InterPro" id="IPR012337">
    <property type="entry name" value="RNaseH-like_sf"/>
</dbReference>
<dbReference type="CDD" id="cd09274">
    <property type="entry name" value="RNase_HI_RT_Ty3"/>
    <property type="match status" value="1"/>
</dbReference>
<dbReference type="InterPro" id="IPR041577">
    <property type="entry name" value="RT_RNaseH_2"/>
</dbReference>
<dbReference type="InterPro" id="IPR041588">
    <property type="entry name" value="Integrase_H2C2"/>
</dbReference>
<organism evidence="4 5">
    <name type="scientific">Elysia marginata</name>
    <dbReference type="NCBI Taxonomy" id="1093978"/>
    <lineage>
        <taxon>Eukaryota</taxon>
        <taxon>Metazoa</taxon>
        <taxon>Spiralia</taxon>
        <taxon>Lophotrochozoa</taxon>
        <taxon>Mollusca</taxon>
        <taxon>Gastropoda</taxon>
        <taxon>Heterobranchia</taxon>
        <taxon>Euthyneura</taxon>
        <taxon>Panpulmonata</taxon>
        <taxon>Sacoglossa</taxon>
        <taxon>Placobranchoidea</taxon>
        <taxon>Plakobranchidae</taxon>
        <taxon>Elysia</taxon>
    </lineage>
</organism>
<dbReference type="InterPro" id="IPR036397">
    <property type="entry name" value="RNaseH_sf"/>
</dbReference>
<dbReference type="SUPFAM" id="SSF53098">
    <property type="entry name" value="Ribonuclease H-like"/>
    <property type="match status" value="1"/>
</dbReference>
<dbReference type="Gene3D" id="3.30.420.10">
    <property type="entry name" value="Ribonuclease H-like superfamily/Ribonuclease H"/>
    <property type="match status" value="1"/>
</dbReference>
<dbReference type="Gene3D" id="1.10.340.70">
    <property type="match status" value="1"/>
</dbReference>
<reference evidence="4 5" key="1">
    <citation type="journal article" date="2021" name="Elife">
        <title>Chloroplast acquisition without the gene transfer in kleptoplastic sea slugs, Plakobranchus ocellatus.</title>
        <authorList>
            <person name="Maeda T."/>
            <person name="Takahashi S."/>
            <person name="Yoshida T."/>
            <person name="Shimamura S."/>
            <person name="Takaki Y."/>
            <person name="Nagai Y."/>
            <person name="Toyoda A."/>
            <person name="Suzuki Y."/>
            <person name="Arimoto A."/>
            <person name="Ishii H."/>
            <person name="Satoh N."/>
            <person name="Nishiyama T."/>
            <person name="Hasebe M."/>
            <person name="Maruyama T."/>
            <person name="Minagawa J."/>
            <person name="Obokata J."/>
            <person name="Shigenobu S."/>
        </authorList>
    </citation>
    <scope>NUCLEOTIDE SEQUENCE [LARGE SCALE GENOMIC DNA]</scope>
</reference>
<dbReference type="InterPro" id="IPR043128">
    <property type="entry name" value="Rev_trsase/Diguanyl_cyclase"/>
</dbReference>
<dbReference type="FunFam" id="3.30.420.10:FF:000032">
    <property type="entry name" value="Retrovirus-related Pol polyprotein from transposon 297-like Protein"/>
    <property type="match status" value="1"/>
</dbReference>
<evidence type="ECO:0000256" key="1">
    <source>
        <dbReference type="ARBA" id="ARBA00023268"/>
    </source>
</evidence>
<dbReference type="SUPFAM" id="SSF56672">
    <property type="entry name" value="DNA/RNA polymerases"/>
    <property type="match status" value="1"/>
</dbReference>
<dbReference type="InterPro" id="IPR043502">
    <property type="entry name" value="DNA/RNA_pol_sf"/>
</dbReference>
<dbReference type="EMBL" id="BMAT01006341">
    <property type="protein sequence ID" value="GFS10482.1"/>
    <property type="molecule type" value="Genomic_DNA"/>
</dbReference>
<dbReference type="FunFam" id="3.30.70.270:FF:000020">
    <property type="entry name" value="Transposon Tf2-6 polyprotein-like Protein"/>
    <property type="match status" value="1"/>
</dbReference>
<dbReference type="PROSITE" id="PS50994">
    <property type="entry name" value="INTEGRASE"/>
    <property type="match status" value="1"/>
</dbReference>
<dbReference type="Pfam" id="PF17919">
    <property type="entry name" value="RT_RNaseH_2"/>
    <property type="match status" value="1"/>
</dbReference>
<dbReference type="InterPro" id="IPR000477">
    <property type="entry name" value="RT_dom"/>
</dbReference>
<gene>
    <name evidence="4" type="ORF">ElyMa_003061600</name>
</gene>
<evidence type="ECO:0000313" key="5">
    <source>
        <dbReference type="Proteomes" id="UP000762676"/>
    </source>
</evidence>
<dbReference type="Pfam" id="PF00665">
    <property type="entry name" value="rve"/>
    <property type="match status" value="1"/>
</dbReference>
<sequence length="768" mass="86375">MAPSSILKTAVVTPFGLWEFLRMPFGLKNAAQSFQRLMDGVLRDVSFAFVYLDDILVASHSTKEHSQRLQQLFKLLSANGLVINKTKCVFGAKELDFLGHHVSPTGITPLPDRISALQESKPPTDRTSLQRFLGMVNYYHRFLHGIAATLAPLHAQASGKGQKIDWSKECQNAFETTKEMLDKALLLHHPRSDAVTSLTVDASNKAIGGQLEQRHGRLWVHIAFFSRKSSEAEQKYSAFDRELLAFYTAVKHFRHFLEGRPFAIFTDHKPLTTVLSSHIDRSPRQTRHLSFISEFTSDIHHIKGKFNVVADALSRINSVGTDDQHKECISFEKLARAQEASGEMASYHTATTGLILKDIDIGPSTLLCDISMGKSSPVLPTSWTRSIFNKIHGLSHSGVKPTQKAISQRFVWNGMKRDIRRWCKECPDCQISKVHRHTRSPLVERQLPSDRFRSLHVDLVGPLPESHGMTYLFTIIDRYTRWPEAIPLPDAHASTCVSALLHHWVARFGVPEDIVSNRGRQFTSNLWSGLNKLLGIDTNTTTAYHSQANGMVERLHRQLKAALKARTTGPDWFDELPMVLLGIRSSWRVDPDCSPAELVYGTTLRISGEFLQPCDTSTNTPDLFFFRNLQQTMHSIQPPAPQFHGNQISYVPSTLATAKYVYLRKDSHKHPLQRPYDGPFRVVSKSDKYFTLEIKGRPETVSTDRLKTAYVTPLTTEENKEVLISPTSILTDNPEPNAVTPTAISPSKDGLIQTTRAGRVSRVPSKFC</sequence>
<dbReference type="InterPro" id="IPR050951">
    <property type="entry name" value="Retrovirus_Pol_polyprotein"/>
</dbReference>
<dbReference type="GO" id="GO:0015074">
    <property type="term" value="P:DNA integration"/>
    <property type="evidence" value="ECO:0007669"/>
    <property type="project" value="InterPro"/>
</dbReference>
<comment type="caution">
    <text evidence="4">The sequence shown here is derived from an EMBL/GenBank/DDBJ whole genome shotgun (WGS) entry which is preliminary data.</text>
</comment>
<dbReference type="PANTHER" id="PTHR37984">
    <property type="entry name" value="PROTEIN CBG26694"/>
    <property type="match status" value="1"/>
</dbReference>
<dbReference type="InterPro" id="IPR001584">
    <property type="entry name" value="Integrase_cat-core"/>
</dbReference>
<evidence type="ECO:0000313" key="4">
    <source>
        <dbReference type="EMBL" id="GFS10482.1"/>
    </source>
</evidence>
<feature type="domain" description="Reverse transcriptase" evidence="2">
    <location>
        <begin position="1"/>
        <end position="102"/>
    </location>
</feature>
<dbReference type="PANTHER" id="PTHR37984:SF5">
    <property type="entry name" value="PROTEIN NYNRIN-LIKE"/>
    <property type="match status" value="1"/>
</dbReference>
<feature type="domain" description="Integrase catalytic" evidence="3">
    <location>
        <begin position="444"/>
        <end position="629"/>
    </location>
</feature>
<dbReference type="CDD" id="cd01647">
    <property type="entry name" value="RT_LTR"/>
    <property type="match status" value="1"/>
</dbReference>
<keyword evidence="5" id="KW-1185">Reference proteome</keyword>
<dbReference type="FunFam" id="3.10.20.370:FF:000001">
    <property type="entry name" value="Retrovirus-related Pol polyprotein from transposon 17.6-like protein"/>
    <property type="match status" value="1"/>
</dbReference>
<dbReference type="AlphaFoldDB" id="A0AAV4INY7"/>
<protein>
    <submittedName>
        <fullName evidence="4">Pol polyprotein</fullName>
    </submittedName>
</protein>
<proteinExistence type="predicted"/>
<dbReference type="Proteomes" id="UP000762676">
    <property type="component" value="Unassembled WGS sequence"/>
</dbReference>
<dbReference type="Pfam" id="PF17921">
    <property type="entry name" value="Integrase_H2C2"/>
    <property type="match status" value="1"/>
</dbReference>
<accession>A0AAV4INY7</accession>
<evidence type="ECO:0000259" key="3">
    <source>
        <dbReference type="PROSITE" id="PS50994"/>
    </source>
</evidence>